<evidence type="ECO:0000313" key="5">
    <source>
        <dbReference type="Proteomes" id="UP001362899"/>
    </source>
</evidence>
<organism evidence="4 5">
    <name type="scientific">Starmerella bacillaris</name>
    <name type="common">Yeast</name>
    <name type="synonym">Candida zemplinina</name>
    <dbReference type="NCBI Taxonomy" id="1247836"/>
    <lineage>
        <taxon>Eukaryota</taxon>
        <taxon>Fungi</taxon>
        <taxon>Dikarya</taxon>
        <taxon>Ascomycota</taxon>
        <taxon>Saccharomycotina</taxon>
        <taxon>Dipodascomycetes</taxon>
        <taxon>Dipodascales</taxon>
        <taxon>Trichomonascaceae</taxon>
        <taxon>Starmerella</taxon>
    </lineage>
</organism>
<dbReference type="GO" id="GO:0006107">
    <property type="term" value="P:oxaloacetate metabolic process"/>
    <property type="evidence" value="ECO:0007669"/>
    <property type="project" value="TreeGrafter"/>
</dbReference>
<dbReference type="SUPFAM" id="SSF56317">
    <property type="entry name" value="Carbon-nitrogen hydrolase"/>
    <property type="match status" value="1"/>
</dbReference>
<dbReference type="FunFam" id="3.60.110.10:FF:000002">
    <property type="entry name" value="Nitrilase family member 2"/>
    <property type="match status" value="1"/>
</dbReference>
<keyword evidence="5" id="KW-1185">Reference proteome</keyword>
<comment type="caution">
    <text evidence="4">The sequence shown here is derived from an EMBL/GenBank/DDBJ whole genome shotgun (WGS) entry which is preliminary data.</text>
</comment>
<evidence type="ECO:0000313" key="4">
    <source>
        <dbReference type="EMBL" id="GMM52716.1"/>
    </source>
</evidence>
<dbReference type="GO" id="GO:0050152">
    <property type="term" value="F:omega-amidase activity"/>
    <property type="evidence" value="ECO:0007669"/>
    <property type="project" value="TreeGrafter"/>
</dbReference>
<dbReference type="GO" id="GO:0006528">
    <property type="term" value="P:asparagine metabolic process"/>
    <property type="evidence" value="ECO:0007669"/>
    <property type="project" value="TreeGrafter"/>
</dbReference>
<dbReference type="InterPro" id="IPR003010">
    <property type="entry name" value="C-N_Hydrolase"/>
</dbReference>
<feature type="domain" description="CN hydrolase" evidence="3">
    <location>
        <begin position="9"/>
        <end position="255"/>
    </location>
</feature>
<keyword evidence="2 4" id="KW-0378">Hydrolase</keyword>
<comment type="similarity">
    <text evidence="1">Belongs to the carbon-nitrogen hydrolase superfamily. NIT1/NIT2 family.</text>
</comment>
<dbReference type="GO" id="GO:0006541">
    <property type="term" value="P:glutamine metabolic process"/>
    <property type="evidence" value="ECO:0007669"/>
    <property type="project" value="TreeGrafter"/>
</dbReference>
<proteinExistence type="inferred from homology"/>
<dbReference type="EMBL" id="BTGC01000008">
    <property type="protein sequence ID" value="GMM52716.1"/>
    <property type="molecule type" value="Genomic_DNA"/>
</dbReference>
<dbReference type="Pfam" id="PF00795">
    <property type="entry name" value="CN_hydrolase"/>
    <property type="match status" value="1"/>
</dbReference>
<dbReference type="Proteomes" id="UP001362899">
    <property type="component" value="Unassembled WGS sequence"/>
</dbReference>
<evidence type="ECO:0000256" key="2">
    <source>
        <dbReference type="ARBA" id="ARBA00022801"/>
    </source>
</evidence>
<dbReference type="PROSITE" id="PS01227">
    <property type="entry name" value="UPF0012"/>
    <property type="match status" value="1"/>
</dbReference>
<dbReference type="PANTHER" id="PTHR23088:SF30">
    <property type="entry name" value="OMEGA-AMIDASE NIT2"/>
    <property type="match status" value="1"/>
</dbReference>
<dbReference type="InterPro" id="IPR045254">
    <property type="entry name" value="Nit1/2_C-N_Hydrolase"/>
</dbReference>
<evidence type="ECO:0000256" key="1">
    <source>
        <dbReference type="ARBA" id="ARBA00010613"/>
    </source>
</evidence>
<protein>
    <submittedName>
        <fullName evidence="4">Hydrolase</fullName>
    </submittedName>
</protein>
<dbReference type="InterPro" id="IPR036526">
    <property type="entry name" value="C-N_Hydrolase_sf"/>
</dbReference>
<sequence>MSSILKQPLKVALLQLKVTADKALNIANAEKRILEAAGNGAKLIILPECWNSPYAVTAFPQYAEAIPNGETTSFLSNIASKTNTFIIGGSFPENDGGKVYNTSLTFNPSGKLIAKHRKVHLFDIDVPGGVRFKESDTLSPGSSETLVELEGYGSVGVGICYDIRFPELAIRAARKGAFAMIYPGAFNMTTGPAHWELLARSRAVDNQFFTVLVSPARDLSSSYHAYGHSMVSDPWGNLLCEADENETIVYAELKPEKIAETRTSIPLYTQRRFDIYPDVSK</sequence>
<dbReference type="PANTHER" id="PTHR23088">
    <property type="entry name" value="NITRILASE-RELATED"/>
    <property type="match status" value="1"/>
</dbReference>
<dbReference type="GO" id="GO:0005739">
    <property type="term" value="C:mitochondrion"/>
    <property type="evidence" value="ECO:0007669"/>
    <property type="project" value="TreeGrafter"/>
</dbReference>
<dbReference type="InterPro" id="IPR001110">
    <property type="entry name" value="UPF0012_CS"/>
</dbReference>
<reference evidence="4 5" key="1">
    <citation type="journal article" date="2023" name="Elife">
        <title>Identification of key yeast species and microbe-microbe interactions impacting larval growth of Drosophila in the wild.</title>
        <authorList>
            <person name="Mure A."/>
            <person name="Sugiura Y."/>
            <person name="Maeda R."/>
            <person name="Honda K."/>
            <person name="Sakurai N."/>
            <person name="Takahashi Y."/>
            <person name="Watada M."/>
            <person name="Katoh T."/>
            <person name="Gotoh A."/>
            <person name="Gotoh Y."/>
            <person name="Taniguchi I."/>
            <person name="Nakamura K."/>
            <person name="Hayashi T."/>
            <person name="Katayama T."/>
            <person name="Uemura T."/>
            <person name="Hattori Y."/>
        </authorList>
    </citation>
    <scope>NUCLEOTIDE SEQUENCE [LARGE SCALE GENOMIC DNA]</scope>
    <source>
        <strain evidence="4 5">SB-73</strain>
    </source>
</reference>
<dbReference type="Gene3D" id="3.60.110.10">
    <property type="entry name" value="Carbon-nitrogen hydrolase"/>
    <property type="match status" value="1"/>
</dbReference>
<dbReference type="PROSITE" id="PS50263">
    <property type="entry name" value="CN_HYDROLASE"/>
    <property type="match status" value="1"/>
</dbReference>
<dbReference type="AlphaFoldDB" id="A0AAV5RNJ9"/>
<gene>
    <name evidence="4" type="ORF">DASB73_036790</name>
</gene>
<evidence type="ECO:0000259" key="3">
    <source>
        <dbReference type="PROSITE" id="PS50263"/>
    </source>
</evidence>
<name>A0AAV5RNJ9_STABA</name>
<dbReference type="CDD" id="cd07572">
    <property type="entry name" value="nit"/>
    <property type="match status" value="1"/>
</dbReference>
<accession>A0AAV5RNJ9</accession>